<evidence type="ECO:0000256" key="2">
    <source>
        <dbReference type="SAM" id="SignalP"/>
    </source>
</evidence>
<dbReference type="CDD" id="cd00087">
    <property type="entry name" value="FReD"/>
    <property type="match status" value="1"/>
</dbReference>
<dbReference type="PANTHER" id="PTHR19143:SF327">
    <property type="entry name" value="FI21813P1-RELATED"/>
    <property type="match status" value="1"/>
</dbReference>
<proteinExistence type="predicted"/>
<dbReference type="InterPro" id="IPR014716">
    <property type="entry name" value="Fibrinogen_a/b/g_C_1"/>
</dbReference>
<dbReference type="GeneID" id="118456810"/>
<name>A0A182FKT5_ANOAL</name>
<organism evidence="3 4">
    <name type="scientific">Anopheles albimanus</name>
    <name type="common">New world malaria mosquito</name>
    <dbReference type="NCBI Taxonomy" id="7167"/>
    <lineage>
        <taxon>Eukaryota</taxon>
        <taxon>Metazoa</taxon>
        <taxon>Ecdysozoa</taxon>
        <taxon>Arthropoda</taxon>
        <taxon>Hexapoda</taxon>
        <taxon>Insecta</taxon>
        <taxon>Pterygota</taxon>
        <taxon>Neoptera</taxon>
        <taxon>Endopterygota</taxon>
        <taxon>Diptera</taxon>
        <taxon>Nematocera</taxon>
        <taxon>Culicoidea</taxon>
        <taxon>Culicidae</taxon>
        <taxon>Anophelinae</taxon>
        <taxon>Anopheles</taxon>
    </lineage>
</organism>
<dbReference type="VEuPathDB" id="VectorBase:AALB20_038099"/>
<evidence type="ECO:0000313" key="4">
    <source>
        <dbReference type="Proteomes" id="UP000069272"/>
    </source>
</evidence>
<dbReference type="PANTHER" id="PTHR19143">
    <property type="entry name" value="FIBRINOGEN/TENASCIN/ANGIOPOEITIN"/>
    <property type="match status" value="1"/>
</dbReference>
<dbReference type="Gene3D" id="3.90.215.10">
    <property type="entry name" value="Gamma Fibrinogen, chain A, domain 1"/>
    <property type="match status" value="1"/>
</dbReference>
<accession>A0A182FKT5</accession>
<dbReference type="EnsemblMetazoa" id="AALB007143-RA">
    <property type="protein sequence ID" value="AALB007143-PA"/>
    <property type="gene ID" value="AALB007143"/>
</dbReference>
<dbReference type="SMART" id="SM00186">
    <property type="entry name" value="FBG"/>
    <property type="match status" value="1"/>
</dbReference>
<dbReference type="VEuPathDB" id="VectorBase:AALB007143"/>
<feature type="chain" id="PRO_5043523066" evidence="2">
    <location>
        <begin position="25"/>
        <end position="473"/>
    </location>
</feature>
<dbReference type="GO" id="GO:0005615">
    <property type="term" value="C:extracellular space"/>
    <property type="evidence" value="ECO:0007669"/>
    <property type="project" value="TreeGrafter"/>
</dbReference>
<reference evidence="3 4" key="1">
    <citation type="journal article" date="2017" name="G3 (Bethesda)">
        <title>The Physical Genome Mapping of Anopheles albimanus Corrected Scaffold Misassemblies and Identified Interarm Rearrangements in Genus Anopheles.</title>
        <authorList>
            <person name="Artemov G.N."/>
            <person name="Peery A.N."/>
            <person name="Jiang X."/>
            <person name="Tu Z."/>
            <person name="Stegniy V.N."/>
            <person name="Sharakhova M.V."/>
            <person name="Sharakhov I.V."/>
        </authorList>
    </citation>
    <scope>NUCLEOTIDE SEQUENCE [LARGE SCALE GENOMIC DNA]</scope>
    <source>
        <strain evidence="3 4">ALBI9_A</strain>
    </source>
</reference>
<dbReference type="OrthoDB" id="7738694at2759"/>
<dbReference type="SUPFAM" id="SSF56496">
    <property type="entry name" value="Fibrinogen C-terminal domain-like"/>
    <property type="match status" value="1"/>
</dbReference>
<feature type="region of interest" description="Disordered" evidence="1">
    <location>
        <begin position="411"/>
        <end position="473"/>
    </location>
</feature>
<dbReference type="InterPro" id="IPR050373">
    <property type="entry name" value="Fibrinogen_C-term_domain"/>
</dbReference>
<feature type="compositionally biased region" description="Acidic residues" evidence="1">
    <location>
        <begin position="454"/>
        <end position="465"/>
    </location>
</feature>
<dbReference type="InterPro" id="IPR036056">
    <property type="entry name" value="Fibrinogen-like_C"/>
</dbReference>
<feature type="compositionally biased region" description="Basic residues" evidence="1">
    <location>
        <begin position="29"/>
        <end position="55"/>
    </location>
</feature>
<sequence length="473" mass="55048">MKQTWYLLFVTTIVLLAALESGLSEPIKNHHHHHHHHDHHHKEHHKNKHNNHHLHHHGGVYGFDDPFASNGRWLQGEDPMCNCEVIAMKLKKLREKVLVVIGSFDKLLKAQVDLRNIKNLLRNADLSLTTLGGFLSNSESQLAQLEDYTTAISKGLSEAKAVAVQKLTKEYLIDALGPLKSQPALPPLEELDEILYSSCQDRRIIKTGVYKVSMNLTKSMYVLCSLDFGQNAWTVIQNRYEGKENFFRPWNHYKHGFGYFGYGEYWLGLENIYQMMKGRECELLILLEDFDGKFVYAKYKYFRIEGEKDNYKISKLHGYVGTAGNSLQSADGMAFSTFNRDNDRSEELNCAKENHGGWWYKDCGDSNLNGAYRKEYSHDKMGLYWEEFRGKFYSLKRTRIMIRFRKDHHHHHHHKEHHYHHHSYHRIEGEESSDEATSYEQEYYAPYDGSGATDTDDTAPIDTDPEPPFTSFD</sequence>
<dbReference type="InterPro" id="IPR002181">
    <property type="entry name" value="Fibrinogen_a/b/g_C_dom"/>
</dbReference>
<reference evidence="3" key="2">
    <citation type="submission" date="2022-08" db="UniProtKB">
        <authorList>
            <consortium name="EnsemblMetazoa"/>
        </authorList>
    </citation>
    <scope>IDENTIFICATION</scope>
    <source>
        <strain evidence="3">STECLA/ALBI9_A</strain>
    </source>
</reference>
<protein>
    <submittedName>
        <fullName evidence="3">Fibrinogen C-terminal domain-containing protein</fullName>
    </submittedName>
</protein>
<evidence type="ECO:0000256" key="1">
    <source>
        <dbReference type="SAM" id="MobiDB-lite"/>
    </source>
</evidence>
<dbReference type="Proteomes" id="UP000069272">
    <property type="component" value="Chromosome 2R"/>
</dbReference>
<dbReference type="STRING" id="7167.A0A182FKT5"/>
<dbReference type="InterPro" id="IPR020837">
    <property type="entry name" value="Fibrinogen_CS"/>
</dbReference>
<keyword evidence="2" id="KW-0732">Signal</keyword>
<dbReference type="PROSITE" id="PS51406">
    <property type="entry name" value="FIBRINOGEN_C_2"/>
    <property type="match status" value="1"/>
</dbReference>
<feature type="signal peptide" evidence="2">
    <location>
        <begin position="1"/>
        <end position="24"/>
    </location>
</feature>
<keyword evidence="4" id="KW-1185">Reference proteome</keyword>
<dbReference type="KEGG" id="aali:118456810"/>
<dbReference type="Pfam" id="PF00147">
    <property type="entry name" value="Fibrinogen_C"/>
    <property type="match status" value="1"/>
</dbReference>
<evidence type="ECO:0000313" key="3">
    <source>
        <dbReference type="EnsemblMetazoa" id="AALB007143-PA"/>
    </source>
</evidence>
<feature type="compositionally biased region" description="Basic residues" evidence="1">
    <location>
        <begin position="411"/>
        <end position="424"/>
    </location>
</feature>
<feature type="region of interest" description="Disordered" evidence="1">
    <location>
        <begin position="27"/>
        <end position="55"/>
    </location>
</feature>
<dbReference type="PROSITE" id="PS00514">
    <property type="entry name" value="FIBRINOGEN_C_1"/>
    <property type="match status" value="1"/>
</dbReference>
<dbReference type="AlphaFoldDB" id="A0A182FKT5"/>
<dbReference type="RefSeq" id="XP_035773794.1">
    <property type="nucleotide sequence ID" value="XM_035917901.1"/>
</dbReference>